<name>A0A921HZB4_9FIRM</name>
<reference evidence="1" key="1">
    <citation type="journal article" date="2021" name="PeerJ">
        <title>Extensive microbial diversity within the chicken gut microbiome revealed by metagenomics and culture.</title>
        <authorList>
            <person name="Gilroy R."/>
            <person name="Ravi A."/>
            <person name="Getino M."/>
            <person name="Pursley I."/>
            <person name="Horton D.L."/>
            <person name="Alikhan N.F."/>
            <person name="Baker D."/>
            <person name="Gharbi K."/>
            <person name="Hall N."/>
            <person name="Watson M."/>
            <person name="Adriaenssens E.M."/>
            <person name="Foster-Nyarko E."/>
            <person name="Jarju S."/>
            <person name="Secka A."/>
            <person name="Antonio M."/>
            <person name="Oren A."/>
            <person name="Chaudhuri R.R."/>
            <person name="La Ragione R."/>
            <person name="Hildebrand F."/>
            <person name="Pallen M.J."/>
        </authorList>
    </citation>
    <scope>NUCLEOTIDE SEQUENCE</scope>
    <source>
        <strain evidence="1">ChiSjej5B23-16112</strain>
    </source>
</reference>
<keyword evidence="1" id="KW-0808">Transferase</keyword>
<organism evidence="1 2">
    <name type="scientific">Lachnoclostridium phocaeense</name>
    <dbReference type="NCBI Taxonomy" id="1871021"/>
    <lineage>
        <taxon>Bacteria</taxon>
        <taxon>Bacillati</taxon>
        <taxon>Bacillota</taxon>
        <taxon>Clostridia</taxon>
        <taxon>Lachnospirales</taxon>
        <taxon>Lachnospiraceae</taxon>
    </lineage>
</organism>
<gene>
    <name evidence="1" type="primary">fliB</name>
    <name evidence="1" type="ORF">K8V82_01160</name>
</gene>
<proteinExistence type="predicted"/>
<reference evidence="1" key="2">
    <citation type="submission" date="2021-09" db="EMBL/GenBank/DDBJ databases">
        <authorList>
            <person name="Gilroy R."/>
        </authorList>
    </citation>
    <scope>NUCLEOTIDE SEQUENCE</scope>
    <source>
        <strain evidence="1">ChiSjej5B23-16112</strain>
    </source>
</reference>
<dbReference type="EMBL" id="DYVY01000025">
    <property type="protein sequence ID" value="HJF93388.1"/>
    <property type="molecule type" value="Genomic_DNA"/>
</dbReference>
<evidence type="ECO:0000313" key="1">
    <source>
        <dbReference type="EMBL" id="HJF93388.1"/>
    </source>
</evidence>
<keyword evidence="1" id="KW-0282">Flagellum</keyword>
<dbReference type="NCBIfam" id="NF038110">
    <property type="entry name" value="Lys_methyl_FliB"/>
    <property type="match status" value="1"/>
</dbReference>
<evidence type="ECO:0000313" key="2">
    <source>
        <dbReference type="Proteomes" id="UP000769156"/>
    </source>
</evidence>
<keyword evidence="1" id="KW-0489">Methyltransferase</keyword>
<protein>
    <submittedName>
        <fullName evidence="1">Flagellin lysine-N-methylase</fullName>
        <ecNumber evidence="1">2.1.1.-</ecNumber>
    </submittedName>
</protein>
<dbReference type="AlphaFoldDB" id="A0A921HZB4"/>
<keyword evidence="1" id="KW-0969">Cilium</keyword>
<comment type="caution">
    <text evidence="1">The sequence shown here is derived from an EMBL/GenBank/DDBJ whole genome shotgun (WGS) entry which is preliminary data.</text>
</comment>
<keyword evidence="1" id="KW-0966">Cell projection</keyword>
<dbReference type="EC" id="2.1.1.-" evidence="1"/>
<dbReference type="GO" id="GO:0032259">
    <property type="term" value="P:methylation"/>
    <property type="evidence" value="ECO:0007669"/>
    <property type="project" value="UniProtKB-KW"/>
</dbReference>
<dbReference type="Proteomes" id="UP000769156">
    <property type="component" value="Unassembled WGS sequence"/>
</dbReference>
<accession>A0A921HZB4</accession>
<dbReference type="GO" id="GO:0008168">
    <property type="term" value="F:methyltransferase activity"/>
    <property type="evidence" value="ECO:0007669"/>
    <property type="project" value="UniProtKB-KW"/>
</dbReference>
<sequence>MRYIRPVYYDDFRCVAGKCPASCCEGWQIVIDEESLQKYRNYSGEFGVRMKWSVSWDDGTFRQHEGRCAMLNKEGLCDLYIEKGEDALCHTCTQYPRHVEEFENVREFSLSLSCPEAARIMLEAADDLSFVAEDTDEEETFEEGFDFLLYTKLVDAREVLYALLGKREVTFEQKERFCLAFAGGIQDFLEEGDFSGMEEWIQAGMEGEQTPPSGERWLLHRGALTRRTMLLEELEILKGLERLDPCWEELLGEEQTFLLMAGDEEYEKIRASFRESQISCGPGKEEWDRSLERLALFFIYTYFCGAVYDDAVHAKVCLAFFSVEWIQELLMMEWYVHGASADMAALIQMSYRYAREIEHSDANLNALDDYFWNRTHTYNLSER</sequence>